<comment type="caution">
    <text evidence="7">The sequence shown here is derived from an EMBL/GenBank/DDBJ whole genome shotgun (WGS) entry which is preliminary data.</text>
</comment>
<evidence type="ECO:0000259" key="5">
    <source>
        <dbReference type="Pfam" id="PF00707"/>
    </source>
</evidence>
<dbReference type="Proteomes" id="UP000034516">
    <property type="component" value="Unassembled WGS sequence"/>
</dbReference>
<dbReference type="InterPro" id="IPR036788">
    <property type="entry name" value="T_IF-3_C_sf"/>
</dbReference>
<proteinExistence type="inferred from homology"/>
<keyword evidence="2 7" id="KW-0396">Initiation factor</keyword>
<protein>
    <recommendedName>
        <fullName evidence="4">Translation initiation factor IF-3</fullName>
    </recommendedName>
</protein>
<dbReference type="Gene3D" id="3.30.110.10">
    <property type="entry name" value="Translation initiation factor 3 (IF-3), C-terminal domain"/>
    <property type="match status" value="1"/>
</dbReference>
<organism evidence="7 8">
    <name type="scientific">Candidatus Kuenenbacteria bacterium GW2011_GWA2_42_15</name>
    <dbReference type="NCBI Taxonomy" id="1618677"/>
    <lineage>
        <taxon>Bacteria</taxon>
        <taxon>Candidatus Kueneniibacteriota</taxon>
    </lineage>
</organism>
<accession>A0A0G0YZL7</accession>
<dbReference type="Pfam" id="PF05198">
    <property type="entry name" value="IF3_N"/>
    <property type="match status" value="1"/>
</dbReference>
<evidence type="ECO:0000313" key="7">
    <source>
        <dbReference type="EMBL" id="KKS42012.1"/>
    </source>
</evidence>
<dbReference type="PANTHER" id="PTHR10938:SF0">
    <property type="entry name" value="TRANSLATION INITIATION FACTOR IF-3, MITOCHONDRIAL"/>
    <property type="match status" value="1"/>
</dbReference>
<dbReference type="AlphaFoldDB" id="A0A0G0YZL7"/>
<dbReference type="PANTHER" id="PTHR10938">
    <property type="entry name" value="TRANSLATION INITIATION FACTOR IF-3"/>
    <property type="match status" value="1"/>
</dbReference>
<dbReference type="InterPro" id="IPR036787">
    <property type="entry name" value="T_IF-3_N_sf"/>
</dbReference>
<dbReference type="InterPro" id="IPR019814">
    <property type="entry name" value="Translation_initiation_fac_3_N"/>
</dbReference>
<evidence type="ECO:0000256" key="2">
    <source>
        <dbReference type="ARBA" id="ARBA00022540"/>
    </source>
</evidence>
<dbReference type="GO" id="GO:0005737">
    <property type="term" value="C:cytoplasm"/>
    <property type="evidence" value="ECO:0007669"/>
    <property type="project" value="UniProtKB-ARBA"/>
</dbReference>
<comment type="similarity">
    <text evidence="1">Belongs to the IF-3 family.</text>
</comment>
<dbReference type="InterPro" id="IPR019815">
    <property type="entry name" value="Translation_initiation_fac_3_C"/>
</dbReference>
<evidence type="ECO:0000313" key="8">
    <source>
        <dbReference type="Proteomes" id="UP000034516"/>
    </source>
</evidence>
<feature type="domain" description="Translation initiation factor 3 C-terminal" evidence="5">
    <location>
        <begin position="97"/>
        <end position="178"/>
    </location>
</feature>
<reference evidence="7 8" key="1">
    <citation type="journal article" date="2015" name="Nature">
        <title>rRNA introns, odd ribosomes, and small enigmatic genomes across a large radiation of phyla.</title>
        <authorList>
            <person name="Brown C.T."/>
            <person name="Hug L.A."/>
            <person name="Thomas B.C."/>
            <person name="Sharon I."/>
            <person name="Castelle C.J."/>
            <person name="Singh A."/>
            <person name="Wilkins M.J."/>
            <person name="Williams K.H."/>
            <person name="Banfield J.F."/>
        </authorList>
    </citation>
    <scope>NUCLEOTIDE SEQUENCE [LARGE SCALE GENOMIC DNA]</scope>
</reference>
<dbReference type="Gene3D" id="3.10.20.80">
    <property type="entry name" value="Translation initiation factor 3 (IF-3), N-terminal domain"/>
    <property type="match status" value="1"/>
</dbReference>
<gene>
    <name evidence="7" type="ORF">UV02_C0021G0002</name>
</gene>
<dbReference type="InterPro" id="IPR001288">
    <property type="entry name" value="Translation_initiation_fac_3"/>
</dbReference>
<dbReference type="GO" id="GO:0003743">
    <property type="term" value="F:translation initiation factor activity"/>
    <property type="evidence" value="ECO:0007669"/>
    <property type="project" value="UniProtKB-UniRule"/>
</dbReference>
<dbReference type="GO" id="GO:0043022">
    <property type="term" value="F:ribosome binding"/>
    <property type="evidence" value="ECO:0007669"/>
    <property type="project" value="TreeGrafter"/>
</dbReference>
<sequence length="180" mass="20655">MQRRYHKPRPQKESAKPMKVNQEIRVPEVRLIDESGNNVGVVKMEEALRRAHLVDLDLIEVFPNSTPPVAKIMNYGQYKYELEKQLRKNKAHQKVSELKSVRLSFRIKGQDLETRKNQAANFLAEGHKVKIEIILKGREKAHKDLAIENIKKFIASLGKNIKIIQPIACQGGQITVTIDQ</sequence>
<evidence type="ECO:0000256" key="4">
    <source>
        <dbReference type="NCBIfam" id="TIGR00168"/>
    </source>
</evidence>
<evidence type="ECO:0000256" key="1">
    <source>
        <dbReference type="ARBA" id="ARBA00005439"/>
    </source>
</evidence>
<dbReference type="EMBL" id="LCCW01000021">
    <property type="protein sequence ID" value="KKS42012.1"/>
    <property type="molecule type" value="Genomic_DNA"/>
</dbReference>
<feature type="domain" description="Translation initiation factor 3 N-terminal" evidence="6">
    <location>
        <begin position="20"/>
        <end position="88"/>
    </location>
</feature>
<dbReference type="Pfam" id="PF00707">
    <property type="entry name" value="IF3_C"/>
    <property type="match status" value="1"/>
</dbReference>
<dbReference type="SUPFAM" id="SSF55200">
    <property type="entry name" value="Translation initiation factor IF3, C-terminal domain"/>
    <property type="match status" value="1"/>
</dbReference>
<name>A0A0G0YZL7_9BACT</name>
<evidence type="ECO:0000259" key="6">
    <source>
        <dbReference type="Pfam" id="PF05198"/>
    </source>
</evidence>
<evidence type="ECO:0000256" key="3">
    <source>
        <dbReference type="ARBA" id="ARBA00022917"/>
    </source>
</evidence>
<dbReference type="SUPFAM" id="SSF54364">
    <property type="entry name" value="Translation initiation factor IF3, N-terminal domain"/>
    <property type="match status" value="1"/>
</dbReference>
<dbReference type="NCBIfam" id="TIGR00168">
    <property type="entry name" value="infC"/>
    <property type="match status" value="1"/>
</dbReference>
<dbReference type="GO" id="GO:0032790">
    <property type="term" value="P:ribosome disassembly"/>
    <property type="evidence" value="ECO:0007669"/>
    <property type="project" value="TreeGrafter"/>
</dbReference>
<keyword evidence="3" id="KW-0648">Protein biosynthesis</keyword>